<sequence>MFATRYKNIGLKIAYYRKKKGYTQAELAERIGMSAAYLGQIERGNRGNSFSLETLYQIADALEIDVNLLIKNEMLA</sequence>
<comment type="caution">
    <text evidence="3">The sequence shown here is derived from an EMBL/GenBank/DDBJ whole genome shotgun (WGS) entry which is preliminary data.</text>
</comment>
<organism evidence="3">
    <name type="scientific">Phascolarctobacterium succinatutens CAG:287</name>
    <dbReference type="NCBI Taxonomy" id="1263101"/>
    <lineage>
        <taxon>Bacteria</taxon>
        <taxon>Bacillati</taxon>
        <taxon>Bacillota</taxon>
        <taxon>Negativicutes</taxon>
        <taxon>Acidaminococcales</taxon>
        <taxon>Acidaminococcaceae</taxon>
        <taxon>Phascolarctobacterium</taxon>
    </lineage>
</organism>
<dbReference type="SUPFAM" id="SSF47413">
    <property type="entry name" value="lambda repressor-like DNA-binding domains"/>
    <property type="match status" value="1"/>
</dbReference>
<evidence type="ECO:0000256" key="1">
    <source>
        <dbReference type="ARBA" id="ARBA00023125"/>
    </source>
</evidence>
<name>R6Y0Z2_9FIRM</name>
<dbReference type="Proteomes" id="UP000014937">
    <property type="component" value="Unassembled WGS sequence"/>
</dbReference>
<dbReference type="GO" id="GO:0003677">
    <property type="term" value="F:DNA binding"/>
    <property type="evidence" value="ECO:0007669"/>
    <property type="project" value="UniProtKB-KW"/>
</dbReference>
<dbReference type="PROSITE" id="PS50943">
    <property type="entry name" value="HTH_CROC1"/>
    <property type="match status" value="1"/>
</dbReference>
<dbReference type="InterPro" id="IPR050807">
    <property type="entry name" value="TransReg_Diox_bact_type"/>
</dbReference>
<reference evidence="3" key="1">
    <citation type="submission" date="2012-11" db="EMBL/GenBank/DDBJ databases">
        <title>Dependencies among metagenomic species, viruses, plasmids and units of genetic variation.</title>
        <authorList>
            <person name="Nielsen H.B."/>
            <person name="Almeida M."/>
            <person name="Juncker A.S."/>
            <person name="Rasmussen S."/>
            <person name="Li J."/>
            <person name="Sunagawa S."/>
            <person name="Plichta D."/>
            <person name="Gautier L."/>
            <person name="Le Chatelier E."/>
            <person name="Peletier E."/>
            <person name="Bonde I."/>
            <person name="Nielsen T."/>
            <person name="Manichanh C."/>
            <person name="Arumugam M."/>
            <person name="Batto J."/>
            <person name="Santos M.B.Q.D."/>
            <person name="Blom N."/>
            <person name="Borruel N."/>
            <person name="Burgdorf K.S."/>
            <person name="Boumezbeur F."/>
            <person name="Casellas F."/>
            <person name="Dore J."/>
            <person name="Guarner F."/>
            <person name="Hansen T."/>
            <person name="Hildebrand F."/>
            <person name="Kaas R.S."/>
            <person name="Kennedy S."/>
            <person name="Kristiansen K."/>
            <person name="Kultima J.R."/>
            <person name="Leonard P."/>
            <person name="Levenez F."/>
            <person name="Lund O."/>
            <person name="Moumen B."/>
            <person name="Le Paslier D."/>
            <person name="Pons N."/>
            <person name="Pedersen O."/>
            <person name="Prifti E."/>
            <person name="Qin J."/>
            <person name="Raes J."/>
            <person name="Tap J."/>
            <person name="Tims S."/>
            <person name="Ussery D.W."/>
            <person name="Yamada T."/>
            <person name="MetaHit consortium"/>
            <person name="Renault P."/>
            <person name="Sicheritz-Ponten T."/>
            <person name="Bork P."/>
            <person name="Wang J."/>
            <person name="Brunak S."/>
            <person name="Ehrlich S.D."/>
        </authorList>
    </citation>
    <scope>NUCLEOTIDE SEQUENCE [LARGE SCALE GENOMIC DNA]</scope>
</reference>
<dbReference type="Pfam" id="PF01381">
    <property type="entry name" value="HTH_3"/>
    <property type="match status" value="1"/>
</dbReference>
<dbReference type="SMART" id="SM00530">
    <property type="entry name" value="HTH_XRE"/>
    <property type="match status" value="1"/>
</dbReference>
<dbReference type="InterPro" id="IPR001387">
    <property type="entry name" value="Cro/C1-type_HTH"/>
</dbReference>
<feature type="domain" description="HTH cro/C1-type" evidence="2">
    <location>
        <begin position="13"/>
        <end position="69"/>
    </location>
</feature>
<dbReference type="InterPro" id="IPR010982">
    <property type="entry name" value="Lambda_DNA-bd_dom_sf"/>
</dbReference>
<evidence type="ECO:0000313" key="3">
    <source>
        <dbReference type="EMBL" id="CDD12157.1"/>
    </source>
</evidence>
<protein>
    <submittedName>
        <fullName evidence="3">DNA-binding helix-turn-helix protein</fullName>
    </submittedName>
</protein>
<dbReference type="GO" id="GO:0003700">
    <property type="term" value="F:DNA-binding transcription factor activity"/>
    <property type="evidence" value="ECO:0007669"/>
    <property type="project" value="TreeGrafter"/>
</dbReference>
<dbReference type="GO" id="GO:0005829">
    <property type="term" value="C:cytosol"/>
    <property type="evidence" value="ECO:0007669"/>
    <property type="project" value="TreeGrafter"/>
</dbReference>
<dbReference type="Gene3D" id="1.10.260.40">
    <property type="entry name" value="lambda repressor-like DNA-binding domains"/>
    <property type="match status" value="1"/>
</dbReference>
<keyword evidence="1 3" id="KW-0238">DNA-binding</keyword>
<dbReference type="PANTHER" id="PTHR46797:SF1">
    <property type="entry name" value="METHYLPHOSPHONATE SYNTHASE"/>
    <property type="match status" value="1"/>
</dbReference>
<proteinExistence type="predicted"/>
<dbReference type="CDD" id="cd00093">
    <property type="entry name" value="HTH_XRE"/>
    <property type="match status" value="1"/>
</dbReference>
<dbReference type="HOGENOM" id="CLU_066192_29_2_9"/>
<dbReference type="PANTHER" id="PTHR46797">
    <property type="entry name" value="HTH-TYPE TRANSCRIPTIONAL REGULATOR"/>
    <property type="match status" value="1"/>
</dbReference>
<gene>
    <name evidence="3" type="ORF">BN587_00868</name>
</gene>
<evidence type="ECO:0000259" key="2">
    <source>
        <dbReference type="PROSITE" id="PS50943"/>
    </source>
</evidence>
<dbReference type="EMBL" id="CBGL010000114">
    <property type="protein sequence ID" value="CDD12157.1"/>
    <property type="molecule type" value="Genomic_DNA"/>
</dbReference>
<dbReference type="AlphaFoldDB" id="R6Y0Z2"/>
<accession>R6Y0Z2</accession>